<name>A0ABQ2IHM7_9MICO</name>
<dbReference type="EMBL" id="BMNZ01000011">
    <property type="protein sequence ID" value="GGN09429.1"/>
    <property type="molecule type" value="Genomic_DNA"/>
</dbReference>
<evidence type="ECO:0000313" key="11">
    <source>
        <dbReference type="Proteomes" id="UP000623461"/>
    </source>
</evidence>
<comment type="caution">
    <text evidence="10">The sequence shown here is derived from an EMBL/GenBank/DDBJ whole genome shotgun (WGS) entry which is preliminary data.</text>
</comment>
<keyword evidence="5" id="KW-0067">ATP-binding</keyword>
<protein>
    <recommendedName>
        <fullName evidence="3">asparagine synthase (glutamine-hydrolyzing)</fullName>
        <ecNumber evidence="3">6.3.5.4</ecNumber>
    </recommendedName>
</protein>
<keyword evidence="6" id="KW-0028">Amino-acid biosynthesis</keyword>
<dbReference type="Pfam" id="PF00733">
    <property type="entry name" value="Asn_synthase"/>
    <property type="match status" value="1"/>
</dbReference>
<accession>A0ABQ2IHM7</accession>
<evidence type="ECO:0000256" key="3">
    <source>
        <dbReference type="ARBA" id="ARBA00012737"/>
    </source>
</evidence>
<gene>
    <name evidence="10" type="primary">asnB</name>
    <name evidence="10" type="ORF">GCM10009721_41640</name>
</gene>
<dbReference type="Pfam" id="PF13537">
    <property type="entry name" value="GATase_7"/>
    <property type="match status" value="1"/>
</dbReference>
<dbReference type="CDD" id="cd00712">
    <property type="entry name" value="AsnB"/>
    <property type="match status" value="1"/>
</dbReference>
<keyword evidence="6" id="KW-0061">Asparagine biosynthesis</keyword>
<comment type="pathway">
    <text evidence="1">Amino-acid biosynthesis; L-asparagine biosynthesis; L-asparagine from L-aspartate (L-Gln route): step 1/1.</text>
</comment>
<dbReference type="InterPro" id="IPR001962">
    <property type="entry name" value="Asn_synthase"/>
</dbReference>
<keyword evidence="4" id="KW-0547">Nucleotide-binding</keyword>
<dbReference type="Gene3D" id="3.60.20.10">
    <property type="entry name" value="Glutamine Phosphoribosylpyrophosphate, subunit 1, domain 1"/>
    <property type="match status" value="1"/>
</dbReference>
<evidence type="ECO:0000256" key="2">
    <source>
        <dbReference type="ARBA" id="ARBA00005752"/>
    </source>
</evidence>
<evidence type="ECO:0000256" key="5">
    <source>
        <dbReference type="ARBA" id="ARBA00022840"/>
    </source>
</evidence>
<dbReference type="PANTHER" id="PTHR43284:SF1">
    <property type="entry name" value="ASPARAGINE SYNTHETASE"/>
    <property type="match status" value="1"/>
</dbReference>
<dbReference type="Proteomes" id="UP000623461">
    <property type="component" value="Unassembled WGS sequence"/>
</dbReference>
<dbReference type="InterPro" id="IPR017932">
    <property type="entry name" value="GATase_2_dom"/>
</dbReference>
<dbReference type="InterPro" id="IPR029055">
    <property type="entry name" value="Ntn_hydrolases_N"/>
</dbReference>
<evidence type="ECO:0000256" key="1">
    <source>
        <dbReference type="ARBA" id="ARBA00005187"/>
    </source>
</evidence>
<evidence type="ECO:0000256" key="6">
    <source>
        <dbReference type="ARBA" id="ARBA00022888"/>
    </source>
</evidence>
<evidence type="ECO:0000256" key="8">
    <source>
        <dbReference type="ARBA" id="ARBA00048741"/>
    </source>
</evidence>
<dbReference type="CDD" id="cd01991">
    <property type="entry name" value="Asn_synthase_B_C"/>
    <property type="match status" value="1"/>
</dbReference>
<dbReference type="InterPro" id="IPR051786">
    <property type="entry name" value="ASN_synthetase/amidase"/>
</dbReference>
<dbReference type="PROSITE" id="PS51278">
    <property type="entry name" value="GATASE_TYPE_2"/>
    <property type="match status" value="1"/>
</dbReference>
<dbReference type="InterPro" id="IPR033738">
    <property type="entry name" value="AsnB_N"/>
</dbReference>
<evidence type="ECO:0000259" key="9">
    <source>
        <dbReference type="PROSITE" id="PS51278"/>
    </source>
</evidence>
<dbReference type="SUPFAM" id="SSF52402">
    <property type="entry name" value="Adenine nucleotide alpha hydrolases-like"/>
    <property type="match status" value="1"/>
</dbReference>
<feature type="domain" description="Glutamine amidotransferase type-2" evidence="9">
    <location>
        <begin position="2"/>
        <end position="214"/>
    </location>
</feature>
<dbReference type="Gene3D" id="3.40.50.620">
    <property type="entry name" value="HUPs"/>
    <property type="match status" value="1"/>
</dbReference>
<dbReference type="EC" id="6.3.5.4" evidence="3"/>
<comment type="catalytic activity">
    <reaction evidence="8">
        <text>L-aspartate + L-glutamine + ATP + H2O = L-asparagine + L-glutamate + AMP + diphosphate + H(+)</text>
        <dbReference type="Rhea" id="RHEA:12228"/>
        <dbReference type="ChEBI" id="CHEBI:15377"/>
        <dbReference type="ChEBI" id="CHEBI:15378"/>
        <dbReference type="ChEBI" id="CHEBI:29985"/>
        <dbReference type="ChEBI" id="CHEBI:29991"/>
        <dbReference type="ChEBI" id="CHEBI:30616"/>
        <dbReference type="ChEBI" id="CHEBI:33019"/>
        <dbReference type="ChEBI" id="CHEBI:58048"/>
        <dbReference type="ChEBI" id="CHEBI:58359"/>
        <dbReference type="ChEBI" id="CHEBI:456215"/>
        <dbReference type="EC" id="6.3.5.4"/>
    </reaction>
</comment>
<dbReference type="PANTHER" id="PTHR43284">
    <property type="entry name" value="ASPARAGINE SYNTHETASE (GLUTAMINE-HYDROLYZING)"/>
    <property type="match status" value="1"/>
</dbReference>
<organism evidence="10 11">
    <name type="scientific">Terrabacter tumescens</name>
    <dbReference type="NCBI Taxonomy" id="60443"/>
    <lineage>
        <taxon>Bacteria</taxon>
        <taxon>Bacillati</taxon>
        <taxon>Actinomycetota</taxon>
        <taxon>Actinomycetes</taxon>
        <taxon>Micrococcales</taxon>
        <taxon>Intrasporangiaceae</taxon>
        <taxon>Terrabacter</taxon>
    </lineage>
</organism>
<evidence type="ECO:0000313" key="10">
    <source>
        <dbReference type="EMBL" id="GGN09429.1"/>
    </source>
</evidence>
<sequence>MCGIAGIVHPDPRVRGSLSDALMTIRHRGPDEQGQADSGFVALGMTRLSVIDIDGGHQPMISSDGNLTVIFNGEIYNYREIAVRLLAQGCVLRTDSDTEVLLHLYEMHGDELVQHLRGMFAFVLYDARRNRLLMGRDRLGKKPLYYAQPDQKTLFFASELKALRPLAVAAGMPLRVSSQAIYDYLSFGVVPQPSTIFDGVQILPAGSIGTFENGLLDIASYWSPAFTPKLDIPYAEAQDQARALIRDAVNIRLRSDVPLGVLLSGGLDSSIVAYEAVAAGARDLQTFTVATGGTLDESAVAQRTAAHLGVASTVLPLQVDPLAGIHRVVKAYDQPYADSSAIATMQISELARQHVTVALNGDGGDEVFGGYRRYVAAASFGRLDGLGGVPIARAAQALGHFSAGRRSALGFASRLAAGLSLTPDERYLSWTTDMLRETDKAAWWHGAGCAPSERLVAGTRRPDLSHLDQSMLSDVTLNLRSDLLVKMDIGTMSASLEARSPFLDHEVASFGWALQAGYRVRGRTTKRILRDAYRSDLPQEVLGGAKRGFEVPMQQWLDGPLRPLLLDTLTSGSARLYEFLDRDLVRGLLDGHGLPDRNRTYVVYALLVLELWLQEQSTEDLASPGCRVTRS</sequence>
<dbReference type="SUPFAM" id="SSF56235">
    <property type="entry name" value="N-terminal nucleophile aminohydrolases (Ntn hydrolases)"/>
    <property type="match status" value="1"/>
</dbReference>
<reference evidence="11" key="1">
    <citation type="journal article" date="2019" name="Int. J. Syst. Evol. Microbiol.">
        <title>The Global Catalogue of Microorganisms (GCM) 10K type strain sequencing project: providing services to taxonomists for standard genome sequencing and annotation.</title>
        <authorList>
            <consortium name="The Broad Institute Genomics Platform"/>
            <consortium name="The Broad Institute Genome Sequencing Center for Infectious Disease"/>
            <person name="Wu L."/>
            <person name="Ma J."/>
        </authorList>
    </citation>
    <scope>NUCLEOTIDE SEQUENCE [LARGE SCALE GENOMIC DNA]</scope>
    <source>
        <strain evidence="11">JCM 1365</strain>
    </source>
</reference>
<dbReference type="RefSeq" id="WP_052359050.1">
    <property type="nucleotide sequence ID" value="NZ_BMNZ01000011.1"/>
</dbReference>
<dbReference type="NCBIfam" id="TIGR01536">
    <property type="entry name" value="asn_synth_AEB"/>
    <property type="match status" value="1"/>
</dbReference>
<proteinExistence type="inferred from homology"/>
<evidence type="ECO:0000256" key="7">
    <source>
        <dbReference type="ARBA" id="ARBA00022962"/>
    </source>
</evidence>
<keyword evidence="11" id="KW-1185">Reference proteome</keyword>
<keyword evidence="7" id="KW-0315">Glutamine amidotransferase</keyword>
<evidence type="ECO:0000256" key="4">
    <source>
        <dbReference type="ARBA" id="ARBA00022741"/>
    </source>
</evidence>
<comment type="similarity">
    <text evidence="2">Belongs to the asparagine synthetase family.</text>
</comment>
<dbReference type="PIRSF" id="PIRSF001589">
    <property type="entry name" value="Asn_synthetase_glu-h"/>
    <property type="match status" value="1"/>
</dbReference>
<dbReference type="InterPro" id="IPR014729">
    <property type="entry name" value="Rossmann-like_a/b/a_fold"/>
</dbReference>
<dbReference type="InterPro" id="IPR006426">
    <property type="entry name" value="Asn_synth_AEB"/>
</dbReference>